<keyword evidence="7" id="KW-1185">Reference proteome</keyword>
<evidence type="ECO:0000256" key="2">
    <source>
        <dbReference type="ARBA" id="ARBA00023002"/>
    </source>
</evidence>
<dbReference type="InterPro" id="IPR004104">
    <property type="entry name" value="Gfo/Idh/MocA-like_OxRdtase_C"/>
</dbReference>
<dbReference type="Pfam" id="PF01408">
    <property type="entry name" value="GFO_IDH_MocA"/>
    <property type="match status" value="1"/>
</dbReference>
<dbReference type="PANTHER" id="PTHR43708:SF5">
    <property type="entry name" value="CONSERVED EXPRESSED OXIDOREDUCTASE (EUROFUNG)-RELATED"/>
    <property type="match status" value="1"/>
</dbReference>
<evidence type="ECO:0000313" key="6">
    <source>
        <dbReference type="EMBL" id="MFC3629408.1"/>
    </source>
</evidence>
<proteinExistence type="inferred from homology"/>
<feature type="domain" description="Gfo/Idh/MocA-like oxidoreductase N-terminal" evidence="4">
    <location>
        <begin position="80"/>
        <end position="201"/>
    </location>
</feature>
<feature type="domain" description="Gfo/Idh/MocA-like oxidoreductase C-terminal" evidence="5">
    <location>
        <begin position="214"/>
        <end position="414"/>
    </location>
</feature>
<reference evidence="7" key="1">
    <citation type="journal article" date="2019" name="Int. J. Syst. Evol. Microbiol.">
        <title>The Global Catalogue of Microorganisms (GCM) 10K type strain sequencing project: providing services to taxonomists for standard genome sequencing and annotation.</title>
        <authorList>
            <consortium name="The Broad Institute Genomics Platform"/>
            <consortium name="The Broad Institute Genome Sequencing Center for Infectious Disease"/>
            <person name="Wu L."/>
            <person name="Ma J."/>
        </authorList>
    </citation>
    <scope>NUCLEOTIDE SEQUENCE [LARGE SCALE GENOMIC DNA]</scope>
    <source>
        <strain evidence="7">KCTC 42473</strain>
    </source>
</reference>
<evidence type="ECO:0000313" key="7">
    <source>
        <dbReference type="Proteomes" id="UP001595539"/>
    </source>
</evidence>
<gene>
    <name evidence="6" type="ORF">ACFOM8_08105</name>
</gene>
<comment type="similarity">
    <text evidence="1">Belongs to the Gfo/Idh/MocA family.</text>
</comment>
<dbReference type="Proteomes" id="UP001595539">
    <property type="component" value="Unassembled WGS sequence"/>
</dbReference>
<dbReference type="PROSITE" id="PS51318">
    <property type="entry name" value="TAT"/>
    <property type="match status" value="1"/>
</dbReference>
<dbReference type="RefSeq" id="WP_377760965.1">
    <property type="nucleotide sequence ID" value="NZ_JBHRXY010000004.1"/>
</dbReference>
<name>A0ABV7U3A7_9RHOB</name>
<dbReference type="InterPro" id="IPR019546">
    <property type="entry name" value="TAT_signal_bac_arc"/>
</dbReference>
<dbReference type="PANTHER" id="PTHR43708">
    <property type="entry name" value="CONSERVED EXPRESSED OXIDOREDUCTASE (EUROFUNG)"/>
    <property type="match status" value="1"/>
</dbReference>
<keyword evidence="2" id="KW-0560">Oxidoreductase</keyword>
<feature type="region of interest" description="Disordered" evidence="3">
    <location>
        <begin position="43"/>
        <end position="74"/>
    </location>
</feature>
<accession>A0ABV7U3A7</accession>
<dbReference type="InterPro" id="IPR008354">
    <property type="entry name" value="Glc-Fru_OxRdtase_bac"/>
</dbReference>
<evidence type="ECO:0000259" key="5">
    <source>
        <dbReference type="Pfam" id="PF02894"/>
    </source>
</evidence>
<dbReference type="Pfam" id="PF02894">
    <property type="entry name" value="GFO_IDH_MocA_C"/>
    <property type="match status" value="1"/>
</dbReference>
<dbReference type="Gene3D" id="3.30.360.10">
    <property type="entry name" value="Dihydrodipicolinate Reductase, domain 2"/>
    <property type="match status" value="1"/>
</dbReference>
<dbReference type="InterPro" id="IPR000683">
    <property type="entry name" value="Gfo/Idh/MocA-like_OxRdtase_N"/>
</dbReference>
<evidence type="ECO:0000256" key="3">
    <source>
        <dbReference type="SAM" id="MobiDB-lite"/>
    </source>
</evidence>
<comment type="caution">
    <text evidence="6">The sequence shown here is derived from an EMBL/GenBank/DDBJ whole genome shotgun (WGS) entry which is preliminary data.</text>
</comment>
<dbReference type="Gene3D" id="3.40.50.720">
    <property type="entry name" value="NAD(P)-binding Rossmann-like Domain"/>
    <property type="match status" value="1"/>
</dbReference>
<dbReference type="EMBL" id="JBHRXY010000004">
    <property type="protein sequence ID" value="MFC3629408.1"/>
    <property type="molecule type" value="Genomic_DNA"/>
</dbReference>
<dbReference type="SUPFAM" id="SSF55347">
    <property type="entry name" value="Glyceraldehyde-3-phosphate dehydrogenase-like, C-terminal domain"/>
    <property type="match status" value="1"/>
</dbReference>
<dbReference type="InterPro" id="IPR006311">
    <property type="entry name" value="TAT_signal"/>
</dbReference>
<dbReference type="SUPFAM" id="SSF51735">
    <property type="entry name" value="NAD(P)-binding Rossmann-fold domains"/>
    <property type="match status" value="1"/>
</dbReference>
<evidence type="ECO:0000259" key="4">
    <source>
        <dbReference type="Pfam" id="PF01408"/>
    </source>
</evidence>
<evidence type="ECO:0000256" key="1">
    <source>
        <dbReference type="ARBA" id="ARBA00010928"/>
    </source>
</evidence>
<organism evidence="6 7">
    <name type="scientific">Paracoccus angustae</name>
    <dbReference type="NCBI Taxonomy" id="1671480"/>
    <lineage>
        <taxon>Bacteria</taxon>
        <taxon>Pseudomonadati</taxon>
        <taxon>Pseudomonadota</taxon>
        <taxon>Alphaproteobacteria</taxon>
        <taxon>Rhodobacterales</taxon>
        <taxon>Paracoccaceae</taxon>
        <taxon>Paracoccus</taxon>
    </lineage>
</organism>
<sequence length="424" mass="45281">MMTMPTVSRRGFLQTSAMGAGMGGLALGLGTAQALAQTAGRAIGTGQTPPADPLERNAAGRPEPELDAAPRPTPPENRLGWAVCGLGHFAQNYAIPAIGRSSEAKLTGLISGNRDKAGAVAAAWGVPDDAIFDYGMQGLAQNDAIDIVYVITPNAIHEENVIAALEAGKHVLCEKPFAHNSAAAQRMMDAARAADRKIMIAYRAHFEPNNTALKDMVEKGELGDIWYATSDHHRPLDPAVERDQWRMVRDLAGGGSFMDIGIYSLNGLIWLLDEVPERLIATTFSPETSDGRFGEVEAIAQVQLVFPSGRRASISSGYVANKKRIDLWGSGGVAVLDPATEYSGNRLMVTTAQGQETPKPSGPSEQQFTGEIDHFSKAVRDGVPILTPAEMGLRDMHLLEAVYISAERGEWVAVNPDGTLRDAG</sequence>
<dbReference type="InterPro" id="IPR036291">
    <property type="entry name" value="NAD(P)-bd_dom_sf"/>
</dbReference>
<dbReference type="PRINTS" id="PR01775">
    <property type="entry name" value="GLFROXRDTASE"/>
</dbReference>
<dbReference type="NCBIfam" id="TIGR01409">
    <property type="entry name" value="TAT_signal_seq"/>
    <property type="match status" value="1"/>
</dbReference>
<dbReference type="InterPro" id="IPR051317">
    <property type="entry name" value="Gfo/Idh/MocA_oxidoreduct"/>
</dbReference>
<protein>
    <submittedName>
        <fullName evidence="6">Gfo/Idh/MocA family protein</fullName>
    </submittedName>
</protein>